<comment type="cofactor">
    <cofactor evidence="1">
        <name>Mg(2+)</name>
        <dbReference type="ChEBI" id="CHEBI:18420"/>
    </cofactor>
</comment>
<name>M0P3P4_9EURY</name>
<dbReference type="PANTHER" id="PTHR43046">
    <property type="entry name" value="GDP-MANNOSE MANNOSYL HYDROLASE"/>
    <property type="match status" value="1"/>
</dbReference>
<dbReference type="Pfam" id="PF00293">
    <property type="entry name" value="NUDIX"/>
    <property type="match status" value="1"/>
</dbReference>
<dbReference type="PROSITE" id="PS51462">
    <property type="entry name" value="NUDIX"/>
    <property type="match status" value="1"/>
</dbReference>
<evidence type="ECO:0000256" key="3">
    <source>
        <dbReference type="SAM" id="MobiDB-lite"/>
    </source>
</evidence>
<keyword evidence="2 5" id="KW-0378">Hydrolase</keyword>
<dbReference type="PATRIC" id="fig|1227482.3.peg.128"/>
<dbReference type="InterPro" id="IPR000086">
    <property type="entry name" value="NUDIX_hydrolase_dom"/>
</dbReference>
<dbReference type="OrthoDB" id="211338at2157"/>
<gene>
    <name evidence="5" type="ORF">C469_00605</name>
</gene>
<proteinExistence type="predicted"/>
<dbReference type="InterPro" id="IPR015797">
    <property type="entry name" value="NUDIX_hydrolase-like_dom_sf"/>
</dbReference>
<sequence length="155" mass="17762">MLRPESVSEIRVVALGSIRRGEELLVQEIEANDAGGRNYRLLGGGVEFGEHSREALHREFDEELGVTLDDVSPVGTYERVFDHEGRRQHEVWRVYEAAIVEDWPYERAEFSFVEPDLGVELRATWKRPRELRSGPDRLYGETLLDDLGSEPHSAQ</sequence>
<feature type="domain" description="Nudix hydrolase" evidence="4">
    <location>
        <begin position="8"/>
        <end position="135"/>
    </location>
</feature>
<feature type="region of interest" description="Disordered" evidence="3">
    <location>
        <begin position="133"/>
        <end position="155"/>
    </location>
</feature>
<organism evidence="5 6">
    <name type="scientific">Halorubrum lipolyticum DSM 21995</name>
    <dbReference type="NCBI Taxonomy" id="1227482"/>
    <lineage>
        <taxon>Archaea</taxon>
        <taxon>Methanobacteriati</taxon>
        <taxon>Methanobacteriota</taxon>
        <taxon>Stenosarchaea group</taxon>
        <taxon>Halobacteria</taxon>
        <taxon>Halobacteriales</taxon>
        <taxon>Haloferacaceae</taxon>
        <taxon>Halorubrum</taxon>
    </lineage>
</organism>
<dbReference type="InterPro" id="IPR020084">
    <property type="entry name" value="NUDIX_hydrolase_CS"/>
</dbReference>
<dbReference type="EMBL" id="AOJG01000001">
    <property type="protein sequence ID" value="EMA64711.1"/>
    <property type="molecule type" value="Genomic_DNA"/>
</dbReference>
<evidence type="ECO:0000313" key="6">
    <source>
        <dbReference type="Proteomes" id="UP000011650"/>
    </source>
</evidence>
<dbReference type="Proteomes" id="UP000011650">
    <property type="component" value="Unassembled WGS sequence"/>
</dbReference>
<evidence type="ECO:0000259" key="4">
    <source>
        <dbReference type="PROSITE" id="PS51462"/>
    </source>
</evidence>
<dbReference type="GO" id="GO:0016787">
    <property type="term" value="F:hydrolase activity"/>
    <property type="evidence" value="ECO:0007669"/>
    <property type="project" value="UniProtKB-KW"/>
</dbReference>
<dbReference type="AlphaFoldDB" id="M0P3P4"/>
<accession>M0P3P4</accession>
<dbReference type="PANTHER" id="PTHR43046:SF14">
    <property type="entry name" value="MUTT_NUDIX FAMILY PROTEIN"/>
    <property type="match status" value="1"/>
</dbReference>
<protein>
    <submittedName>
        <fullName evidence="5">NUDIX hydrolase</fullName>
    </submittedName>
</protein>
<comment type="caution">
    <text evidence="5">The sequence shown here is derived from an EMBL/GenBank/DDBJ whole genome shotgun (WGS) entry which is preliminary data.</text>
</comment>
<dbReference type="STRING" id="1227482.C469_00605"/>
<keyword evidence="6" id="KW-1185">Reference proteome</keyword>
<dbReference type="PROSITE" id="PS00893">
    <property type="entry name" value="NUDIX_BOX"/>
    <property type="match status" value="1"/>
</dbReference>
<dbReference type="Gene3D" id="3.90.79.10">
    <property type="entry name" value="Nucleoside Triphosphate Pyrophosphohydrolase"/>
    <property type="match status" value="1"/>
</dbReference>
<evidence type="ECO:0000313" key="5">
    <source>
        <dbReference type="EMBL" id="EMA64711.1"/>
    </source>
</evidence>
<dbReference type="SUPFAM" id="SSF55811">
    <property type="entry name" value="Nudix"/>
    <property type="match status" value="1"/>
</dbReference>
<reference evidence="5 6" key="1">
    <citation type="journal article" date="2014" name="PLoS Genet.">
        <title>Phylogenetically driven sequencing of extremely halophilic archaea reveals strategies for static and dynamic osmo-response.</title>
        <authorList>
            <person name="Becker E.A."/>
            <person name="Seitzer P.M."/>
            <person name="Tritt A."/>
            <person name="Larsen D."/>
            <person name="Krusor M."/>
            <person name="Yao A.I."/>
            <person name="Wu D."/>
            <person name="Madern D."/>
            <person name="Eisen J.A."/>
            <person name="Darling A.E."/>
            <person name="Facciotti M.T."/>
        </authorList>
    </citation>
    <scope>NUCLEOTIDE SEQUENCE [LARGE SCALE GENOMIC DNA]</scope>
    <source>
        <strain evidence="5 6">DSM 21995</strain>
    </source>
</reference>
<evidence type="ECO:0000256" key="1">
    <source>
        <dbReference type="ARBA" id="ARBA00001946"/>
    </source>
</evidence>
<evidence type="ECO:0000256" key="2">
    <source>
        <dbReference type="ARBA" id="ARBA00022801"/>
    </source>
</evidence>